<evidence type="ECO:0000313" key="8">
    <source>
        <dbReference type="EMBL" id="RDW95428.1"/>
    </source>
</evidence>
<dbReference type="PANTHER" id="PTHR34720">
    <property type="entry name" value="MICROCYSTIN DEPENDENT PROTEIN"/>
    <property type="match status" value="1"/>
</dbReference>
<evidence type="ECO:0000256" key="4">
    <source>
        <dbReference type="ARBA" id="ARBA00022837"/>
    </source>
</evidence>
<name>A0A371CGA2_9GAMM</name>
<dbReference type="NCBIfam" id="NF041766">
    <property type="entry name" value="choice_anch_U"/>
    <property type="match status" value="1"/>
</dbReference>
<feature type="transmembrane region" description="Helical" evidence="6">
    <location>
        <begin position="637"/>
        <end position="657"/>
    </location>
</feature>
<evidence type="ECO:0000256" key="3">
    <source>
        <dbReference type="ARBA" id="ARBA00022729"/>
    </source>
</evidence>
<protein>
    <recommendedName>
        <fullName evidence="7">Outer membrane protein beta-barrel domain-containing protein</fullName>
    </recommendedName>
</protein>
<dbReference type="InterPro" id="IPR059100">
    <property type="entry name" value="TSP3_bac"/>
</dbReference>
<dbReference type="GO" id="GO:0046930">
    <property type="term" value="C:pore complex"/>
    <property type="evidence" value="ECO:0007669"/>
    <property type="project" value="UniProtKB-KW"/>
</dbReference>
<keyword evidence="6" id="KW-0812">Transmembrane</keyword>
<dbReference type="OrthoDB" id="9785394at2"/>
<proteinExistence type="predicted"/>
<organism evidence="8 9">
    <name type="scientific">Marinobacter nanhaiticus D15-8W</name>
    <dbReference type="NCBI Taxonomy" id="626887"/>
    <lineage>
        <taxon>Bacteria</taxon>
        <taxon>Pseudomonadati</taxon>
        <taxon>Pseudomonadota</taxon>
        <taxon>Gammaproteobacteria</taxon>
        <taxon>Pseudomonadales</taxon>
        <taxon>Marinobacteraceae</taxon>
        <taxon>Marinobacter</taxon>
    </lineage>
</organism>
<keyword evidence="6" id="KW-1133">Transmembrane helix</keyword>
<feature type="transmembrane region" description="Helical" evidence="6">
    <location>
        <begin position="664"/>
        <end position="685"/>
    </location>
</feature>
<evidence type="ECO:0000256" key="2">
    <source>
        <dbReference type="ARBA" id="ARBA00022525"/>
    </source>
</evidence>
<comment type="caution">
    <text evidence="8">The sequence shown here is derived from an EMBL/GenBank/DDBJ whole genome shotgun (WGS) entry which is preliminary data.</text>
</comment>
<dbReference type="Gene3D" id="2.60.40.2030">
    <property type="match status" value="1"/>
</dbReference>
<dbReference type="PANTHER" id="PTHR34720:SF9">
    <property type="entry name" value="BLR4714 PROTEIN"/>
    <property type="match status" value="1"/>
</dbReference>
<dbReference type="EMBL" id="APLQ01000014">
    <property type="protein sequence ID" value="RDW95428.1"/>
    <property type="molecule type" value="Genomic_DNA"/>
</dbReference>
<evidence type="ECO:0000259" key="7">
    <source>
        <dbReference type="Pfam" id="PF13505"/>
    </source>
</evidence>
<dbReference type="SUPFAM" id="SSF141072">
    <property type="entry name" value="CalX-like"/>
    <property type="match status" value="1"/>
</dbReference>
<dbReference type="InterPro" id="IPR027385">
    <property type="entry name" value="Beta-barrel_OMP"/>
</dbReference>
<dbReference type="InterPro" id="IPR053784">
    <property type="entry name" value="Choice_anch_U_dom"/>
</dbReference>
<dbReference type="InterPro" id="IPR011250">
    <property type="entry name" value="OMP/PagP_B-barrel"/>
</dbReference>
<dbReference type="InterPro" id="IPR038081">
    <property type="entry name" value="CalX-like_sf"/>
</dbReference>
<accession>A0A371CGA2</accession>
<evidence type="ECO:0000256" key="5">
    <source>
        <dbReference type="SAM" id="MobiDB-lite"/>
    </source>
</evidence>
<keyword evidence="6" id="KW-0472">Membrane</keyword>
<feature type="domain" description="Outer membrane protein beta-barrel" evidence="7">
    <location>
        <begin position="680"/>
        <end position="880"/>
    </location>
</feature>
<sequence length="885" mass="93816">MPDYVETKDGTNPSDPKSFKDSDGDDVPDYIEEQWGSDPNDPRNFTDGDGDGVPDYIEVVEGTDPDVKTNFPDTDGDGVPDYYEVHNDGTDPGDVNSVRDANGNGQPDYVEKVQGDTTPPQVTAPPAVTVNATGLYTKITRAQLESLGVASASDSRDGASCCSPYPKSLVDNEPFFAPGKHRIVWAATDDSGNVGTAEQVLNVKPLISLSKDQTVPEGAIATIKVVLNGPAPSYPVEVPYTVAGNAENPSDHNLVSGKVVINAGLQALIKVDVRKDGIPEADENLILTLGKDVNRSPSFRHVMTISERNIEPHVSLSVVQDGENRMQLLRDGGPVMVKATVTDSNLADSHTYSWDTGYLIDGDSSNMTVTLDPSVMESGQAYPVKLSVSDDGIPSLSSSATVYLQIVEALPTLSATTDSDGDGIADADEGYGDADQDGIPDYLDSQLNACSVVAEEAKDYQRYLMESDPGSCLKLGVYSRFAMNGGSHLVAGHDIGALSVTRLPEDSAATNVGGVFDFMVEDLARPGDSVRVVVPQRAAIPENAIYRKYNAVGGWMDFREDSKNNVKSAAGEPGFCPTAGSDAYTDGLKAGHWCVQLTIEDGGPNDDDGEVNGTVVDPGGVAVISGLNNSGTLKTSGGGGAFGPFTLLVLMAGGVLVRAARQRAAGGAQLLGSVVAVGLAFSAVLQSPDTYASEGSSDKAPVYLTASLGYAYTDIDARELEGRFADRGYQASVISEDGDRLAGMIGAGYRLNDQFAVEVAYIDLGDTEVHFQSTPINRKIAEVHPESGQGPAASVTYRYGLGERWGLGARVGVFFWEGDYGTSQGGVAVADTSDDGTDLYYGIGADYRYSELLSLRTEVQRFEFDRDPTYYVSAGLDFHFPLLFE</sequence>
<dbReference type="Proteomes" id="UP000013165">
    <property type="component" value="Unassembled WGS sequence"/>
</dbReference>
<keyword evidence="4" id="KW-0106">Calcium</keyword>
<dbReference type="GO" id="GO:0015288">
    <property type="term" value="F:porin activity"/>
    <property type="evidence" value="ECO:0007669"/>
    <property type="project" value="UniProtKB-KW"/>
</dbReference>
<feature type="compositionally biased region" description="Acidic residues" evidence="5">
    <location>
        <begin position="23"/>
        <end position="32"/>
    </location>
</feature>
<dbReference type="Pfam" id="PF18884">
    <property type="entry name" value="TSP3_bac"/>
    <property type="match status" value="2"/>
</dbReference>
<dbReference type="GO" id="GO:0009279">
    <property type="term" value="C:cell outer membrane"/>
    <property type="evidence" value="ECO:0007669"/>
    <property type="project" value="InterPro"/>
</dbReference>
<comment type="subcellular location">
    <subcellularLocation>
        <location evidence="1">Secreted</location>
    </subcellularLocation>
</comment>
<reference evidence="8 9" key="1">
    <citation type="journal article" date="2013" name="Genome Announc.">
        <title>Genome Sequence of the Polycyclic Aromatic Hydrocarbon-Degrading Bacterium Strain Marinobacter nanhaiticus D15-8WT.</title>
        <authorList>
            <person name="Cui Z."/>
            <person name="Gao W."/>
            <person name="Li Q."/>
            <person name="Xu G."/>
            <person name="Zheng L."/>
        </authorList>
    </citation>
    <scope>NUCLEOTIDE SEQUENCE [LARGE SCALE GENOMIC DNA]</scope>
    <source>
        <strain evidence="8 9">D15-8W</strain>
    </source>
</reference>
<keyword evidence="9" id="KW-1185">Reference proteome</keyword>
<feature type="region of interest" description="Disordered" evidence="5">
    <location>
        <begin position="1"/>
        <end position="55"/>
    </location>
</feature>
<dbReference type="AlphaFoldDB" id="A0A371CGA2"/>
<keyword evidence="3" id="KW-0732">Signal</keyword>
<dbReference type="STRING" id="626887.J057_17665"/>
<dbReference type="SUPFAM" id="SSF56925">
    <property type="entry name" value="OMPA-like"/>
    <property type="match status" value="1"/>
</dbReference>
<gene>
    <name evidence="8" type="ORF">J057_24475</name>
</gene>
<evidence type="ECO:0000256" key="1">
    <source>
        <dbReference type="ARBA" id="ARBA00004613"/>
    </source>
</evidence>
<dbReference type="Pfam" id="PF13505">
    <property type="entry name" value="OMP_b-brl"/>
    <property type="match status" value="1"/>
</dbReference>
<evidence type="ECO:0000313" key="9">
    <source>
        <dbReference type="Proteomes" id="UP000013165"/>
    </source>
</evidence>
<dbReference type="Gene3D" id="2.40.160.20">
    <property type="match status" value="1"/>
</dbReference>
<keyword evidence="2" id="KW-0964">Secreted</keyword>
<evidence type="ECO:0000256" key="6">
    <source>
        <dbReference type="SAM" id="Phobius"/>
    </source>
</evidence>